<dbReference type="InterPro" id="IPR001965">
    <property type="entry name" value="Znf_PHD"/>
</dbReference>
<dbReference type="PROSITE" id="PS50016">
    <property type="entry name" value="ZF_PHD_2"/>
    <property type="match status" value="1"/>
</dbReference>
<feature type="compositionally biased region" description="Acidic residues" evidence="7">
    <location>
        <begin position="906"/>
        <end position="929"/>
    </location>
</feature>
<feature type="compositionally biased region" description="Acidic residues" evidence="7">
    <location>
        <begin position="866"/>
        <end position="878"/>
    </location>
</feature>
<evidence type="ECO:0000313" key="9">
    <source>
        <dbReference type="EMBL" id="GJJ70304.1"/>
    </source>
</evidence>
<feature type="domain" description="PHD-type" evidence="8">
    <location>
        <begin position="260"/>
        <end position="311"/>
    </location>
</feature>
<feature type="compositionally biased region" description="Basic and acidic residues" evidence="7">
    <location>
        <begin position="113"/>
        <end position="122"/>
    </location>
</feature>
<feature type="compositionally biased region" description="Polar residues" evidence="7">
    <location>
        <begin position="1269"/>
        <end position="1280"/>
    </location>
</feature>
<keyword evidence="5" id="KW-0539">Nucleus</keyword>
<feature type="region of interest" description="Disordered" evidence="7">
    <location>
        <begin position="390"/>
        <end position="425"/>
    </location>
</feature>
<feature type="compositionally biased region" description="Basic and acidic residues" evidence="7">
    <location>
        <begin position="630"/>
        <end position="641"/>
    </location>
</feature>
<feature type="compositionally biased region" description="Low complexity" evidence="7">
    <location>
        <begin position="595"/>
        <end position="606"/>
    </location>
</feature>
<feature type="compositionally biased region" description="Acidic residues" evidence="7">
    <location>
        <begin position="812"/>
        <end position="822"/>
    </location>
</feature>
<proteinExistence type="predicted"/>
<feature type="compositionally biased region" description="Polar residues" evidence="7">
    <location>
        <begin position="1677"/>
        <end position="1687"/>
    </location>
</feature>
<evidence type="ECO:0000256" key="6">
    <source>
        <dbReference type="PROSITE-ProRule" id="PRU00146"/>
    </source>
</evidence>
<evidence type="ECO:0000256" key="3">
    <source>
        <dbReference type="ARBA" id="ARBA00022771"/>
    </source>
</evidence>
<protein>
    <recommendedName>
        <fullName evidence="8">PHD-type domain-containing protein</fullName>
    </recommendedName>
</protein>
<feature type="region of interest" description="Disordered" evidence="7">
    <location>
        <begin position="1762"/>
        <end position="1784"/>
    </location>
</feature>
<feature type="region of interest" description="Disordered" evidence="7">
    <location>
        <begin position="943"/>
        <end position="994"/>
    </location>
</feature>
<feature type="compositionally biased region" description="Basic residues" evidence="7">
    <location>
        <begin position="1518"/>
        <end position="1529"/>
    </location>
</feature>
<feature type="compositionally biased region" description="Acidic residues" evidence="7">
    <location>
        <begin position="829"/>
        <end position="852"/>
    </location>
</feature>
<keyword evidence="3 6" id="KW-0863">Zinc-finger</keyword>
<keyword evidence="2" id="KW-0479">Metal-binding</keyword>
<feature type="compositionally biased region" description="Basic and acidic residues" evidence="7">
    <location>
        <begin position="1660"/>
        <end position="1676"/>
    </location>
</feature>
<dbReference type="SMART" id="SM00249">
    <property type="entry name" value="PHD"/>
    <property type="match status" value="1"/>
</dbReference>
<dbReference type="GO" id="GO:0045893">
    <property type="term" value="P:positive regulation of DNA-templated transcription"/>
    <property type="evidence" value="ECO:0007669"/>
    <property type="project" value="TreeGrafter"/>
</dbReference>
<dbReference type="EMBL" id="BQFW01000004">
    <property type="protein sequence ID" value="GJJ70304.1"/>
    <property type="molecule type" value="Genomic_DNA"/>
</dbReference>
<feature type="region of interest" description="Disordered" evidence="7">
    <location>
        <begin position="1512"/>
        <end position="1539"/>
    </location>
</feature>
<feature type="region of interest" description="Disordered" evidence="7">
    <location>
        <begin position="194"/>
        <end position="253"/>
    </location>
</feature>
<sequence length="1784" mass="192335">MLSSDSGSSDLSDAASLSSDNSLGSGSEDDHRTVKVKMRTQASSSIPPKTSTSAPLGAKQQATRTARGHSFSSSDSGDSSDPSSSDLDDDENGGHGKRPPNHLRASKKYPSTKSKDKKDKRAQVQPPGNAPISLSASQPVYSQDIITATTSAIASRGISTPSRGRGRGRGRAPLAGHGSRKYDASGATVIDFEDSSQQDIPPLNSTVSTQQTTTAPATPARSKKEQSIERTKTAKPSKAGTSKPKAGARKAGRPKTVSKDVYCICRGPYDGVEFMIACDRCEEWFHGRCIGMKPQDAKKSNHYFCDTCQRIRQMLGVSTAPQEVAKPLKAKSRSKKSEEKRIERQEMVVVDLSDDDPIMASPLLRQDIQGSTVDVINPGFEQGHHVVATEPTPGVTLSTHKQTKPNDKASKRKGIPQEPNPYPPTPVYGIAPAIPSVITVTAAATAAHRINTDDEDEEDVCPVCEDECTCNTGGNSVQQIASTTPLVDNSPGFSAIKVPFQPNRGSKEPTSIYTQENYRIMSEDEGVPEGAQPLANDTFHTSYKNPMSIPRRPSILRRGGKGIGKAPHLMQAVKGQSRGKSLKGGKASMHFYQQSLSTSSSEMSDALSDEDEDEDDRDRELQNEPLPEAPRVKYDREKENIPADGHVTLSSSSSQSDSEEERTAAPRQRTKNELGSLDIIRIRTPIGSPSTSTAPLSVEVKVETKKRGPGRPKKLKDALVVSREDEQALYTPAVIASRKSASSHKHGPNRSEAASTIIIESDFPFIAYDPEVAEDVKALNRTTSDESDADVSTPSDATGARPVLAVSHEDIFGDGDFSDELSGDLSDILSEDLDDLSDDGLDFTSSDEEDETSSSSSPREFHYSEMEEQDESLVDSDSSENSVSSESSGSSDLDSDSELEPYPQEFSDEDQELYEFEVEGEEDLIDDEELIRLAEQERHFLSKAQGLHEDFSDEESDPGRNPFESSESEHEKDEHEFDGDEDEYSDEFYDNEYSDDEFGDLTEAEILEQFRGSQADLALMMIPPEQQEQLLLLQHYEETHRLHQQLQQQPLIHQQESSLDHQGFHPHNGSHIDGVLAAPDMMQSFDMNVPDLDAVSQQLAASLANSIASSMAGSMAQSQNGSFLTSATDGQGIEGDASQSSLGASGSNSNTIGLVDSVSPISASSTSPSSSAQAWTTPASLTPTDSSVTGSATIPTPANTPTPPGTVAGTSPSIPTLIENVAPGSALTAEDQSLPVNPPQLATTGSGSYKEAAQRAFAGLPVQINTQLTEPSSVNNSNDGATRADEVIPSGDTTDEASPTMHGGEFRKRQNEQLLSRDVVMSHGKRRRLSLAVQSRQDSKILPAATSGPSSMTASETDTANVRDALAEMNASMSGYDFSKPTMPFVDPAARIIMSPPTVRSRKFSLKGKEAMHASDYMPMDDLLDTSALYGRSSSRSPSPERSEISKADETEMSQSALKDLHRWERVPIGTFRKSRRPSSPYVGLQGALKFGNVTMPATLLANHQQHQHQLAQESHRLQRKSGGLRKYRPSSSTSDIMSSGIGRYTLPVDSSGDRYSLAHFKQQHLRTRSTNVSAMAQTPPSALAGMTMEGLAGFGSPDGLMKAPLSYNRAFIIGDKPSASRGSGLTSGRRRHRSKNSSARSGHRLSQTDTTNTGLGIGLDRDGGGDVGKGQRDVMTDSSQLPSSACPTPLHSPLFSATRTEDRVHHQTSGEAIDPESSATKLVLRKSSMPRPEESLVPHFELDIAKEMEGFHDRLLAKKAAMEDESAHSSQLADGDQVAESEL</sequence>
<organism evidence="9 10">
    <name type="scientific">Entomortierella parvispora</name>
    <dbReference type="NCBI Taxonomy" id="205924"/>
    <lineage>
        <taxon>Eukaryota</taxon>
        <taxon>Fungi</taxon>
        <taxon>Fungi incertae sedis</taxon>
        <taxon>Mucoromycota</taxon>
        <taxon>Mortierellomycotina</taxon>
        <taxon>Mortierellomycetes</taxon>
        <taxon>Mortierellales</taxon>
        <taxon>Mortierellaceae</taxon>
        <taxon>Entomortierella</taxon>
    </lineage>
</organism>
<feature type="region of interest" description="Disordered" evidence="7">
    <location>
        <begin position="1121"/>
        <end position="1218"/>
    </location>
</feature>
<feature type="compositionally biased region" description="Low complexity" evidence="7">
    <location>
        <begin position="1"/>
        <end position="26"/>
    </location>
</feature>
<feature type="compositionally biased region" description="Polar residues" evidence="7">
    <location>
        <begin position="1637"/>
        <end position="1654"/>
    </location>
</feature>
<gene>
    <name evidence="9" type="ORF">EMPS_02653</name>
</gene>
<evidence type="ECO:0000256" key="4">
    <source>
        <dbReference type="ARBA" id="ARBA00022833"/>
    </source>
</evidence>
<feature type="compositionally biased region" description="Polar residues" evidence="7">
    <location>
        <begin position="132"/>
        <end position="162"/>
    </location>
</feature>
<feature type="compositionally biased region" description="Polar residues" evidence="7">
    <location>
        <begin position="197"/>
        <end position="208"/>
    </location>
</feature>
<feature type="compositionally biased region" description="Acidic residues" evidence="7">
    <location>
        <begin position="607"/>
        <end position="617"/>
    </location>
</feature>
<dbReference type="Gene3D" id="3.30.40.10">
    <property type="entry name" value="Zinc/RING finger domain, C3HC4 (zinc finger)"/>
    <property type="match status" value="1"/>
</dbReference>
<dbReference type="SUPFAM" id="SSF57903">
    <property type="entry name" value="FYVE/PHD zinc finger"/>
    <property type="match status" value="1"/>
</dbReference>
<keyword evidence="10" id="KW-1185">Reference proteome</keyword>
<keyword evidence="4" id="KW-0862">Zinc</keyword>
<feature type="region of interest" description="Disordered" evidence="7">
    <location>
        <begin position="1615"/>
        <end position="1690"/>
    </location>
</feature>
<dbReference type="Pfam" id="PF00628">
    <property type="entry name" value="PHD"/>
    <property type="match status" value="1"/>
</dbReference>
<dbReference type="PROSITE" id="PS01359">
    <property type="entry name" value="ZF_PHD_1"/>
    <property type="match status" value="1"/>
</dbReference>
<name>A0A9P3H548_9FUNG</name>
<dbReference type="InterPro" id="IPR011011">
    <property type="entry name" value="Znf_FYVE_PHD"/>
</dbReference>
<feature type="region of interest" description="Disordered" evidence="7">
    <location>
        <begin position="595"/>
        <end position="719"/>
    </location>
</feature>
<evidence type="ECO:0000313" key="10">
    <source>
        <dbReference type="Proteomes" id="UP000827284"/>
    </source>
</evidence>
<dbReference type="PANTHER" id="PTHR46174:SF1">
    <property type="entry name" value="CXXC-TYPE ZINC FINGER PROTEIN 1"/>
    <property type="match status" value="1"/>
</dbReference>
<reference evidence="9" key="2">
    <citation type="journal article" date="2022" name="Microbiol. Resour. Announc.">
        <title>Whole-Genome Sequence of Entomortierella parvispora E1425, a Mucoromycotan Fungus Associated with Burkholderiaceae-Related Endosymbiotic Bacteria.</title>
        <authorList>
            <person name="Herlambang A."/>
            <person name="Guo Y."/>
            <person name="Takashima Y."/>
            <person name="Narisawa K."/>
            <person name="Ohta H."/>
            <person name="Nishizawa T."/>
        </authorList>
    </citation>
    <scope>NUCLEOTIDE SEQUENCE</scope>
    <source>
        <strain evidence="9">E1425</strain>
    </source>
</reference>
<dbReference type="GO" id="GO:0008270">
    <property type="term" value="F:zinc ion binding"/>
    <property type="evidence" value="ECO:0007669"/>
    <property type="project" value="UniProtKB-KW"/>
</dbReference>
<dbReference type="InterPro" id="IPR019786">
    <property type="entry name" value="Zinc_finger_PHD-type_CS"/>
</dbReference>
<feature type="region of interest" description="Disordered" evidence="7">
    <location>
        <begin position="1269"/>
        <end position="1357"/>
    </location>
</feature>
<comment type="subcellular location">
    <subcellularLocation>
        <location evidence="1">Nucleus</location>
    </subcellularLocation>
</comment>
<feature type="compositionally biased region" description="Low complexity" evidence="7">
    <location>
        <begin position="1137"/>
        <end position="1150"/>
    </location>
</feature>
<reference evidence="9" key="1">
    <citation type="submission" date="2021-11" db="EMBL/GenBank/DDBJ databases">
        <authorList>
            <person name="Herlambang A."/>
            <person name="Guo Y."/>
            <person name="Takashima Y."/>
            <person name="Nishizawa T."/>
        </authorList>
    </citation>
    <scope>NUCLEOTIDE SEQUENCE</scope>
    <source>
        <strain evidence="9">E1425</strain>
    </source>
</reference>
<dbReference type="InterPro" id="IPR019787">
    <property type="entry name" value="Znf_PHD-finger"/>
</dbReference>
<feature type="compositionally biased region" description="Acidic residues" evidence="7">
    <location>
        <begin position="976"/>
        <end position="994"/>
    </location>
</feature>
<feature type="compositionally biased region" description="Basic residues" evidence="7">
    <location>
        <begin position="95"/>
        <end position="107"/>
    </location>
</feature>
<dbReference type="PANTHER" id="PTHR46174">
    <property type="entry name" value="CXXC-TYPE ZINC FINGER PROTEIN 1"/>
    <property type="match status" value="1"/>
</dbReference>
<accession>A0A9P3H548</accession>
<feature type="region of interest" description="Disordered" evidence="7">
    <location>
        <begin position="777"/>
        <end position="931"/>
    </location>
</feature>
<evidence type="ECO:0000259" key="8">
    <source>
        <dbReference type="PROSITE" id="PS50016"/>
    </source>
</evidence>
<feature type="compositionally biased region" description="Low complexity" evidence="7">
    <location>
        <begin position="209"/>
        <end position="220"/>
    </location>
</feature>
<dbReference type="Proteomes" id="UP000827284">
    <property type="component" value="Unassembled WGS sequence"/>
</dbReference>
<evidence type="ECO:0000256" key="5">
    <source>
        <dbReference type="ARBA" id="ARBA00023242"/>
    </source>
</evidence>
<feature type="compositionally biased region" description="Low complexity" evidence="7">
    <location>
        <begin position="879"/>
        <end position="892"/>
    </location>
</feature>
<dbReference type="InterPro" id="IPR013083">
    <property type="entry name" value="Znf_RING/FYVE/PHD"/>
</dbReference>
<feature type="compositionally biased region" description="Basic and acidic residues" evidence="7">
    <location>
        <begin position="222"/>
        <end position="232"/>
    </location>
</feature>
<comment type="caution">
    <text evidence="9">The sequence shown here is derived from an EMBL/GenBank/DDBJ whole genome shotgun (WGS) entry which is preliminary data.</text>
</comment>
<feature type="region of interest" description="Disordered" evidence="7">
    <location>
        <begin position="1429"/>
        <end position="1459"/>
    </location>
</feature>
<feature type="region of interest" description="Disordered" evidence="7">
    <location>
        <begin position="1"/>
        <end position="182"/>
    </location>
</feature>
<dbReference type="GO" id="GO:0048188">
    <property type="term" value="C:Set1C/COMPASS complex"/>
    <property type="evidence" value="ECO:0007669"/>
    <property type="project" value="InterPro"/>
</dbReference>
<feature type="compositionally biased region" description="Polar residues" evidence="7">
    <location>
        <begin position="40"/>
        <end position="64"/>
    </location>
</feature>
<feature type="compositionally biased region" description="Low complexity" evidence="7">
    <location>
        <begin position="70"/>
        <end position="85"/>
    </location>
</feature>
<evidence type="ECO:0000256" key="1">
    <source>
        <dbReference type="ARBA" id="ARBA00004123"/>
    </source>
</evidence>
<feature type="compositionally biased region" description="Basic and acidic residues" evidence="7">
    <location>
        <begin position="1439"/>
        <end position="1450"/>
    </location>
</feature>
<feature type="compositionally biased region" description="Polar residues" evidence="7">
    <location>
        <begin position="1347"/>
        <end position="1357"/>
    </location>
</feature>
<evidence type="ECO:0000256" key="2">
    <source>
        <dbReference type="ARBA" id="ARBA00022723"/>
    </source>
</evidence>
<dbReference type="OrthoDB" id="436852at2759"/>
<feature type="compositionally biased region" description="Low complexity" evidence="7">
    <location>
        <begin position="1157"/>
        <end position="1180"/>
    </location>
</feature>
<dbReference type="InterPro" id="IPR037869">
    <property type="entry name" value="Spp1/CFP1"/>
</dbReference>
<evidence type="ECO:0000256" key="7">
    <source>
        <dbReference type="SAM" id="MobiDB-lite"/>
    </source>
</evidence>
<feature type="compositionally biased region" description="Polar residues" evidence="7">
    <location>
        <begin position="1181"/>
        <end position="1190"/>
    </location>
</feature>